<evidence type="ECO:0000313" key="1">
    <source>
        <dbReference type="EMBL" id="CAB4141760.1"/>
    </source>
</evidence>
<sequence length="63" mass="7326">MKDTFGKRIYTCKCGAITEGYVWFGKIKETQFECIKCGKWLGYTNLEKKPDSIISIRTPTKNR</sequence>
<accession>A0A6J5M987</accession>
<reference evidence="1" key="1">
    <citation type="submission" date="2020-04" db="EMBL/GenBank/DDBJ databases">
        <authorList>
            <person name="Chiriac C."/>
            <person name="Salcher M."/>
            <person name="Ghai R."/>
            <person name="Kavagutti S V."/>
        </authorList>
    </citation>
    <scope>NUCLEOTIDE SEQUENCE</scope>
</reference>
<gene>
    <name evidence="1" type="ORF">UFOVP426_43</name>
</gene>
<proteinExistence type="predicted"/>
<organism evidence="1">
    <name type="scientific">uncultured Caudovirales phage</name>
    <dbReference type="NCBI Taxonomy" id="2100421"/>
    <lineage>
        <taxon>Viruses</taxon>
        <taxon>Duplodnaviria</taxon>
        <taxon>Heunggongvirae</taxon>
        <taxon>Uroviricota</taxon>
        <taxon>Caudoviricetes</taxon>
        <taxon>Peduoviridae</taxon>
        <taxon>Maltschvirus</taxon>
        <taxon>Maltschvirus maltsch</taxon>
    </lineage>
</organism>
<name>A0A6J5M987_9CAUD</name>
<protein>
    <submittedName>
        <fullName evidence="1">Uncharacterized protein</fullName>
    </submittedName>
</protein>
<dbReference type="EMBL" id="LR796396">
    <property type="protein sequence ID" value="CAB4141760.1"/>
    <property type="molecule type" value="Genomic_DNA"/>
</dbReference>